<evidence type="ECO:0000259" key="3">
    <source>
        <dbReference type="PROSITE" id="PS50003"/>
    </source>
</evidence>
<dbReference type="SMART" id="SM00233">
    <property type="entry name" value="PH"/>
    <property type="match status" value="1"/>
</dbReference>
<evidence type="ECO:0000259" key="4">
    <source>
        <dbReference type="PROSITE" id="PS50238"/>
    </source>
</evidence>
<dbReference type="SUPFAM" id="SSF50729">
    <property type="entry name" value="PH domain-like"/>
    <property type="match status" value="1"/>
</dbReference>
<dbReference type="SMART" id="SM00324">
    <property type="entry name" value="RhoGAP"/>
    <property type="match status" value="1"/>
</dbReference>
<feature type="domain" description="Rho-GAP" evidence="4">
    <location>
        <begin position="965"/>
        <end position="1171"/>
    </location>
</feature>
<evidence type="ECO:0000256" key="1">
    <source>
        <dbReference type="ARBA" id="ARBA00022468"/>
    </source>
</evidence>
<dbReference type="GO" id="GO:0035091">
    <property type="term" value="F:phosphatidylinositol binding"/>
    <property type="evidence" value="ECO:0007669"/>
    <property type="project" value="InterPro"/>
</dbReference>
<accession>A0AAF0DP72</accession>
<feature type="domain" description="PH" evidence="3">
    <location>
        <begin position="682"/>
        <end position="797"/>
    </location>
</feature>
<feature type="region of interest" description="Disordered" evidence="2">
    <location>
        <begin position="806"/>
        <end position="838"/>
    </location>
</feature>
<dbReference type="InterPro" id="IPR036871">
    <property type="entry name" value="PX_dom_sf"/>
</dbReference>
<dbReference type="InterPro" id="IPR050729">
    <property type="entry name" value="Rho-GAP"/>
</dbReference>
<dbReference type="SUPFAM" id="SSF64268">
    <property type="entry name" value="PX domain"/>
    <property type="match status" value="1"/>
</dbReference>
<feature type="compositionally biased region" description="Basic residues" evidence="2">
    <location>
        <begin position="822"/>
        <end position="831"/>
    </location>
</feature>
<dbReference type="CDD" id="cd06093">
    <property type="entry name" value="PX_domain"/>
    <property type="match status" value="1"/>
</dbReference>
<feature type="compositionally biased region" description="Basic and acidic residues" evidence="2">
    <location>
        <begin position="127"/>
        <end position="139"/>
    </location>
</feature>
<feature type="region of interest" description="Disordered" evidence="2">
    <location>
        <begin position="864"/>
        <end position="890"/>
    </location>
</feature>
<dbReference type="SUPFAM" id="SSF48350">
    <property type="entry name" value="GTPase activation domain, GAP"/>
    <property type="match status" value="1"/>
</dbReference>
<dbReference type="Pfam" id="PF00787">
    <property type="entry name" value="PX"/>
    <property type="match status" value="1"/>
</dbReference>
<organism evidence="5 6">
    <name type="scientific">Emydomyces testavorans</name>
    <dbReference type="NCBI Taxonomy" id="2070801"/>
    <lineage>
        <taxon>Eukaryota</taxon>
        <taxon>Fungi</taxon>
        <taxon>Dikarya</taxon>
        <taxon>Ascomycota</taxon>
        <taxon>Pezizomycotina</taxon>
        <taxon>Eurotiomycetes</taxon>
        <taxon>Eurotiomycetidae</taxon>
        <taxon>Onygenales</taxon>
        <taxon>Nannizziopsiaceae</taxon>
        <taxon>Emydomyces</taxon>
    </lineage>
</organism>
<dbReference type="InterPro" id="IPR001849">
    <property type="entry name" value="PH_domain"/>
</dbReference>
<reference evidence="5" key="1">
    <citation type="submission" date="2023-03" db="EMBL/GenBank/DDBJ databases">
        <title>Emydomyces testavorans Genome Sequence.</title>
        <authorList>
            <person name="Hoyer L."/>
        </authorList>
    </citation>
    <scope>NUCLEOTIDE SEQUENCE</scope>
    <source>
        <strain evidence="5">16-2883</strain>
    </source>
</reference>
<feature type="compositionally biased region" description="Basic and acidic residues" evidence="2">
    <location>
        <begin position="154"/>
        <end position="164"/>
    </location>
</feature>
<evidence type="ECO:0000256" key="2">
    <source>
        <dbReference type="SAM" id="MobiDB-lite"/>
    </source>
</evidence>
<dbReference type="PROSITE" id="PS50238">
    <property type="entry name" value="RHOGAP"/>
    <property type="match status" value="1"/>
</dbReference>
<dbReference type="InterPro" id="IPR008936">
    <property type="entry name" value="Rho_GTPase_activation_prot"/>
</dbReference>
<dbReference type="Pfam" id="PF00169">
    <property type="entry name" value="PH"/>
    <property type="match status" value="1"/>
</dbReference>
<feature type="region of interest" description="Disordered" evidence="2">
    <location>
        <begin position="285"/>
        <end position="456"/>
    </location>
</feature>
<dbReference type="Pfam" id="PF00620">
    <property type="entry name" value="RhoGAP"/>
    <property type="match status" value="1"/>
</dbReference>
<feature type="region of interest" description="Disordered" evidence="2">
    <location>
        <begin position="731"/>
        <end position="754"/>
    </location>
</feature>
<feature type="region of interest" description="Disordered" evidence="2">
    <location>
        <begin position="662"/>
        <end position="682"/>
    </location>
</feature>
<feature type="region of interest" description="Disordered" evidence="2">
    <location>
        <begin position="107"/>
        <end position="271"/>
    </location>
</feature>
<dbReference type="CDD" id="cd13277">
    <property type="entry name" value="PH_Bem3"/>
    <property type="match status" value="1"/>
</dbReference>
<feature type="compositionally biased region" description="Polar residues" evidence="2">
    <location>
        <begin position="140"/>
        <end position="153"/>
    </location>
</feature>
<gene>
    <name evidence="5" type="primary">BEM3</name>
    <name evidence="5" type="ORF">PRK78_005835</name>
</gene>
<feature type="compositionally biased region" description="Basic and acidic residues" evidence="2">
    <location>
        <begin position="472"/>
        <end position="481"/>
    </location>
</feature>
<name>A0AAF0DP72_9EURO</name>
<dbReference type="FunFam" id="2.30.29.30:FF:000452">
    <property type="entry name" value="Rho GTPase activator (Bem3)"/>
    <property type="match status" value="1"/>
</dbReference>
<evidence type="ECO:0000313" key="6">
    <source>
        <dbReference type="Proteomes" id="UP001219355"/>
    </source>
</evidence>
<dbReference type="GO" id="GO:0005938">
    <property type="term" value="C:cell cortex"/>
    <property type="evidence" value="ECO:0007669"/>
    <property type="project" value="UniProtKB-ARBA"/>
</dbReference>
<keyword evidence="1" id="KW-0343">GTPase activation</keyword>
<feature type="compositionally biased region" description="Polar residues" evidence="2">
    <location>
        <begin position="731"/>
        <end position="745"/>
    </location>
</feature>
<feature type="compositionally biased region" description="Basic and acidic residues" evidence="2">
    <location>
        <begin position="305"/>
        <end position="331"/>
    </location>
</feature>
<feature type="compositionally biased region" description="Low complexity" evidence="2">
    <location>
        <begin position="13"/>
        <end position="27"/>
    </location>
</feature>
<dbReference type="PANTHER" id="PTHR23176:SF129">
    <property type="entry name" value="RHO GTPASE ACTIVATING PROTEIN AT 16F, ISOFORM E-RELATED"/>
    <property type="match status" value="1"/>
</dbReference>
<feature type="compositionally biased region" description="Polar residues" evidence="2">
    <location>
        <begin position="183"/>
        <end position="201"/>
    </location>
</feature>
<evidence type="ECO:0000313" key="5">
    <source>
        <dbReference type="EMBL" id="WEW60350.1"/>
    </source>
</evidence>
<dbReference type="PANTHER" id="PTHR23176">
    <property type="entry name" value="RHO/RAC/CDC GTPASE-ACTIVATING PROTEIN"/>
    <property type="match status" value="1"/>
</dbReference>
<dbReference type="PROSITE" id="PS50003">
    <property type="entry name" value="PH_DOMAIN"/>
    <property type="match status" value="1"/>
</dbReference>
<feature type="region of interest" description="Disordered" evidence="2">
    <location>
        <begin position="1252"/>
        <end position="1274"/>
    </location>
</feature>
<dbReference type="Gene3D" id="1.10.555.10">
    <property type="entry name" value="Rho GTPase activation protein"/>
    <property type="match status" value="1"/>
</dbReference>
<feature type="compositionally biased region" description="Polar residues" evidence="2">
    <location>
        <begin position="226"/>
        <end position="248"/>
    </location>
</feature>
<protein>
    <submittedName>
        <fullName evidence="5">Rho GTPase activating protein</fullName>
    </submittedName>
</protein>
<feature type="region of interest" description="Disordered" evidence="2">
    <location>
        <begin position="468"/>
        <end position="487"/>
    </location>
</feature>
<dbReference type="InterPro" id="IPR011993">
    <property type="entry name" value="PH-like_dom_sf"/>
</dbReference>
<proteinExistence type="predicted"/>
<dbReference type="InterPro" id="IPR000198">
    <property type="entry name" value="RhoGAP_dom"/>
</dbReference>
<dbReference type="AlphaFoldDB" id="A0AAF0DP72"/>
<keyword evidence="6" id="KW-1185">Reference proteome</keyword>
<dbReference type="EMBL" id="CP120630">
    <property type="protein sequence ID" value="WEW60350.1"/>
    <property type="molecule type" value="Genomic_DNA"/>
</dbReference>
<dbReference type="Gene3D" id="2.30.29.30">
    <property type="entry name" value="Pleckstrin-homology domain (PH domain)/Phosphotyrosine-binding domain (PTB)"/>
    <property type="match status" value="1"/>
</dbReference>
<dbReference type="Proteomes" id="UP001219355">
    <property type="component" value="Chromosome 4"/>
</dbReference>
<dbReference type="InterPro" id="IPR001683">
    <property type="entry name" value="PX_dom"/>
</dbReference>
<dbReference type="GO" id="GO:0007165">
    <property type="term" value="P:signal transduction"/>
    <property type="evidence" value="ECO:0007669"/>
    <property type="project" value="InterPro"/>
</dbReference>
<feature type="compositionally biased region" description="Basic and acidic residues" evidence="2">
    <location>
        <begin position="342"/>
        <end position="354"/>
    </location>
</feature>
<feature type="region of interest" description="Disordered" evidence="2">
    <location>
        <begin position="1"/>
        <end position="39"/>
    </location>
</feature>
<dbReference type="Gene3D" id="3.30.1520.10">
    <property type="entry name" value="Phox-like domain"/>
    <property type="match status" value="1"/>
</dbReference>
<sequence length="1274" mass="140990">MAESTGHRTVPRTSSIDSAISSLSSTSHSHKSSLDSSNVTPADIANLVSTAGSPEAVIIHLLKEKQNAASQNAQLWKLVDKQRTMLLALNKDLERAIKDKERYRKRLKEAQHTPPPPLPSDATRATARKDDSKKDEKSEMGQSVRDTLPSQKTYEAEEVQHDADPGQELRSSPVSMHQAVDSDAQTSADLNPDVSSPATDSSENKDSLETMGSISQDAASERNHSSQDTVQRIESSTDTDTLNVSEVTRTADMPRKISTPARKPPPAPLNLDEAQKVRPHILLDPRQASSDSEYDDILEANEIPSIERGRRKTREEDDRLREAMMLKEQEVRSQSGKKKLKHFEPPESVQKEQAHAFPGVGLPASPRAGISGSPSPRLAAMHSPPPASLSAVLQSGSSDPSGSDRSRITSPLSPGLPNSPRPEDRPVGSLMPRFPRNPTSLASPPISPRTVGHSELQNMSNTVVAAQLTPGDDTKEKEEQPMKANTEESNNNIPVYKLTVDEGSPTSVRKPSHTINREMVSAEYPDLLLPPSSLPSIDVKVSSSRLRPSRSSYLALRPTEEEPVFTLSVYSRTNRIELWRVEKAIIALPQLDQQIKQLTNFSAKLPERSIFSGHSPAKVDARRAALNTYFESLLTHPMDEAAALLVCQFLTADAIEPRDDESNLLHGPGNGKPPISFGPDGKPRMEGYLTKRGKNFGGWKSRYFVLTGPELKYYESPGGPHLGTIKIQNAQIGKQSPSGKNQSPSRAEDDSDNQYRHAFLILEPKKRDSSALVRHVLCAESDEERDAWVETLLCYVEPRDLDDEFHGHAQAQKPPSTVPSRSRLHPAHPRKGSLEGSQQGVVDTLQALSYDDVVAAEAPVRVLGGGKVSPPDSSMADHSGRHFEQDNPSPPYKNISGPTNGMKIHNAGAWGNKTVTSTKEKKRSIWGFRATAADLVNQGLRQDTIIAAYDLPVERRGPVRPVFGLPLADAVEFCGPRGLDCGLPAVVYRCLEYLRGQHAELEEGIFRLSGSNVVIKALKERFNIEGDLDFSDGDRYYDVHAVASLFKQYLRELPTTVLTKELHLDFIRVLDLDEKQQKVIAFHSLVRRLPRPNFNLLKVLSQFLLVIINNADVNKMTVRNVGIVFAPTLNMPAPVFSMLLTEFDAIFGDNPPAEFTTRPVELLEQSHRLNPEDIRSPRHQMFSDLPTPSYDQNSFELHRTEPGEDPKHREIRENYNTAFIPMHPTYEPPPVPHQSHEEANLSQLHSMNGLLAPGMQTTKSKRRESSFVFMDMGK</sequence>
<dbReference type="GO" id="GO:0005096">
    <property type="term" value="F:GTPase activator activity"/>
    <property type="evidence" value="ECO:0007669"/>
    <property type="project" value="UniProtKB-KW"/>
</dbReference>